<keyword evidence="7" id="KW-0496">Mitochondrion</keyword>
<accession>A0A9N8PZT0</accession>
<sequence length="142" mass="15300">MDPKEQAERRERIKAGAFLAAVAGISTFVGFGATLAAARKTDPKFFSKGLHGSPELADAGAILALRALGWGTLYAVTGTSCLCYGIWKLSGAKDLKDFRVKMGNLLPAIPKNNPPKSRTEFTGMNDLMTYLSEEYGKPVKKT</sequence>
<dbReference type="PANTHER" id="PTHR13141">
    <property type="entry name" value="TRANSMEMBRANE PROTEIN 242"/>
    <property type="match status" value="1"/>
</dbReference>
<evidence type="ECO:0000256" key="1">
    <source>
        <dbReference type="ARBA" id="ARBA00004448"/>
    </source>
</evidence>
<keyword evidence="6 10" id="KW-1133">Transmembrane helix</keyword>
<evidence type="ECO:0000256" key="3">
    <source>
        <dbReference type="ARBA" id="ARBA00013934"/>
    </source>
</evidence>
<evidence type="ECO:0000313" key="12">
    <source>
        <dbReference type="Proteomes" id="UP001154114"/>
    </source>
</evidence>
<dbReference type="AlphaFoldDB" id="A0A9N8PZT0"/>
<feature type="transmembrane region" description="Helical" evidence="10">
    <location>
        <begin position="59"/>
        <end position="87"/>
    </location>
</feature>
<keyword evidence="12" id="KW-1185">Reference proteome</keyword>
<evidence type="ECO:0000256" key="9">
    <source>
        <dbReference type="ARBA" id="ARBA00045905"/>
    </source>
</evidence>
<comment type="function">
    <text evidence="9">Scaffold protein that participates in the c-ring assembly of mitochondrial ATP synthase (F(1)F(0) ATP synthase or complex V) by facilitating the membrane insertion and oligomer formation of the subunit c/ATP5MC3. Participates in the incorporation of the c-ring into vestigial complexes. Additionally influences the incorporation of subunits MT-ATP6, MT-ATP8, ATP5MJ, and ATP5MK in the ATP synthase.</text>
</comment>
<comment type="subcellular location">
    <subcellularLocation>
        <location evidence="1">Mitochondrion inner membrane</location>
        <topology evidence="1">Multi-pass membrane protein</topology>
    </subcellularLocation>
</comment>
<evidence type="ECO:0000256" key="8">
    <source>
        <dbReference type="ARBA" id="ARBA00023136"/>
    </source>
</evidence>
<keyword evidence="8 10" id="KW-0472">Membrane</keyword>
<comment type="similarity">
    <text evidence="2">Belongs to the TMEM242 family.</text>
</comment>
<gene>
    <name evidence="11" type="ORF">CINC_LOCUS12563</name>
</gene>
<proteinExistence type="inferred from homology"/>
<protein>
    <recommendedName>
        <fullName evidence="3">Transmembrane protein 242</fullName>
    </recommendedName>
</protein>
<dbReference type="Proteomes" id="UP001154114">
    <property type="component" value="Chromosome 8"/>
</dbReference>
<evidence type="ECO:0000256" key="4">
    <source>
        <dbReference type="ARBA" id="ARBA00022692"/>
    </source>
</evidence>
<keyword evidence="4 10" id="KW-0812">Transmembrane</keyword>
<evidence type="ECO:0000313" key="11">
    <source>
        <dbReference type="EMBL" id="CAD0198290.1"/>
    </source>
</evidence>
<dbReference type="GO" id="GO:0005743">
    <property type="term" value="C:mitochondrial inner membrane"/>
    <property type="evidence" value="ECO:0007669"/>
    <property type="project" value="UniProtKB-SubCell"/>
</dbReference>
<dbReference type="InterPro" id="IPR009792">
    <property type="entry name" value="TMEM242"/>
</dbReference>
<organism evidence="11 12">
    <name type="scientific">Chrysodeixis includens</name>
    <name type="common">Soybean looper</name>
    <name type="synonym">Pseudoplusia includens</name>
    <dbReference type="NCBI Taxonomy" id="689277"/>
    <lineage>
        <taxon>Eukaryota</taxon>
        <taxon>Metazoa</taxon>
        <taxon>Ecdysozoa</taxon>
        <taxon>Arthropoda</taxon>
        <taxon>Hexapoda</taxon>
        <taxon>Insecta</taxon>
        <taxon>Pterygota</taxon>
        <taxon>Neoptera</taxon>
        <taxon>Endopterygota</taxon>
        <taxon>Lepidoptera</taxon>
        <taxon>Glossata</taxon>
        <taxon>Ditrysia</taxon>
        <taxon>Noctuoidea</taxon>
        <taxon>Noctuidae</taxon>
        <taxon>Plusiinae</taxon>
        <taxon>Chrysodeixis</taxon>
    </lineage>
</organism>
<evidence type="ECO:0000256" key="2">
    <source>
        <dbReference type="ARBA" id="ARBA00007570"/>
    </source>
</evidence>
<reference evidence="11" key="1">
    <citation type="submission" date="2021-12" db="EMBL/GenBank/DDBJ databases">
        <authorList>
            <person name="King R."/>
        </authorList>
    </citation>
    <scope>NUCLEOTIDE SEQUENCE</scope>
</reference>
<dbReference type="EMBL" id="LR824011">
    <property type="protein sequence ID" value="CAD0198290.1"/>
    <property type="molecule type" value="Genomic_DNA"/>
</dbReference>
<dbReference type="PANTHER" id="PTHR13141:SF4">
    <property type="entry name" value="TRANSMEMBRANE PROTEIN 242"/>
    <property type="match status" value="1"/>
</dbReference>
<feature type="transmembrane region" description="Helical" evidence="10">
    <location>
        <begin position="16"/>
        <end position="39"/>
    </location>
</feature>
<evidence type="ECO:0000256" key="10">
    <source>
        <dbReference type="SAM" id="Phobius"/>
    </source>
</evidence>
<evidence type="ECO:0000256" key="5">
    <source>
        <dbReference type="ARBA" id="ARBA00022792"/>
    </source>
</evidence>
<evidence type="ECO:0000256" key="6">
    <source>
        <dbReference type="ARBA" id="ARBA00022989"/>
    </source>
</evidence>
<evidence type="ECO:0000256" key="7">
    <source>
        <dbReference type="ARBA" id="ARBA00023128"/>
    </source>
</evidence>
<dbReference type="OrthoDB" id="2378895at2759"/>
<keyword evidence="5" id="KW-0999">Mitochondrion inner membrane</keyword>
<name>A0A9N8PZT0_CHRIL</name>
<dbReference type="Pfam" id="PF07096">
    <property type="entry name" value="DUF1358"/>
    <property type="match status" value="1"/>
</dbReference>